<proteinExistence type="predicted"/>
<dbReference type="KEGG" id="gog:C1280_27075"/>
<sequence length="82" mass="9149">MGLPWSEGTATKKLIGLTDDEVKALLGKPNSSGLDTDGIHTLWIYWEPKWLKPTESSIDRSPTGMFIQLKDGIVRGVQRRPN</sequence>
<evidence type="ECO:0000313" key="2">
    <source>
        <dbReference type="Proteomes" id="UP000245802"/>
    </source>
</evidence>
<protein>
    <recommendedName>
        <fullName evidence="3">Lipoprotein SmpA/OmlA domain-containing protein</fullName>
    </recommendedName>
</protein>
<name>A0A2Z3HEX1_9BACT</name>
<accession>A0A2Z3HEX1</accession>
<gene>
    <name evidence="1" type="ORF">C1280_27075</name>
</gene>
<dbReference type="Proteomes" id="UP000245802">
    <property type="component" value="Chromosome"/>
</dbReference>
<evidence type="ECO:0008006" key="3">
    <source>
        <dbReference type="Google" id="ProtNLM"/>
    </source>
</evidence>
<dbReference type="AlphaFoldDB" id="A0A2Z3HEX1"/>
<organism evidence="1 2">
    <name type="scientific">Gemmata obscuriglobus</name>
    <dbReference type="NCBI Taxonomy" id="114"/>
    <lineage>
        <taxon>Bacteria</taxon>
        <taxon>Pseudomonadati</taxon>
        <taxon>Planctomycetota</taxon>
        <taxon>Planctomycetia</taxon>
        <taxon>Gemmatales</taxon>
        <taxon>Gemmataceae</taxon>
        <taxon>Gemmata</taxon>
    </lineage>
</organism>
<dbReference type="EMBL" id="CP025958">
    <property type="protein sequence ID" value="AWM40304.1"/>
    <property type="molecule type" value="Genomic_DNA"/>
</dbReference>
<evidence type="ECO:0000313" key="1">
    <source>
        <dbReference type="EMBL" id="AWM40304.1"/>
    </source>
</evidence>
<keyword evidence="2" id="KW-1185">Reference proteome</keyword>
<reference evidence="1 2" key="1">
    <citation type="submission" date="2018-01" db="EMBL/GenBank/DDBJ databases">
        <title>G. obscuriglobus.</title>
        <authorList>
            <person name="Franke J."/>
            <person name="Blomberg W."/>
            <person name="Selmecki A."/>
        </authorList>
    </citation>
    <scope>NUCLEOTIDE SEQUENCE [LARGE SCALE GENOMIC DNA]</scope>
    <source>
        <strain evidence="1 2">DSM 5831</strain>
    </source>
</reference>